<accession>A0AA49A8H6</accession>
<evidence type="ECO:0000313" key="2">
    <source>
        <dbReference type="EMBL" id="QPI50146.1"/>
    </source>
</evidence>
<dbReference type="EMBL" id="CP065053">
    <property type="protein sequence ID" value="QPI50146.1"/>
    <property type="molecule type" value="Genomic_DNA"/>
</dbReference>
<dbReference type="RefSeq" id="WP_206089713.1">
    <property type="nucleotide sequence ID" value="NZ_CP065053.1"/>
</dbReference>
<dbReference type="InterPro" id="IPR022060">
    <property type="entry name" value="DUF3616"/>
</dbReference>
<reference evidence="2 3" key="1">
    <citation type="submission" date="2020-11" db="EMBL/GenBank/DDBJ databases">
        <authorList>
            <person name="Sun Q."/>
        </authorList>
    </citation>
    <scope>NUCLEOTIDE SEQUENCE [LARGE SCALE GENOMIC DNA]</scope>
    <source>
        <strain evidence="2 3">P8398</strain>
    </source>
</reference>
<dbReference type="Proteomes" id="UP000662888">
    <property type="component" value="Chromosome"/>
</dbReference>
<feature type="domain" description="DUF3616" evidence="1">
    <location>
        <begin position="134"/>
        <end position="280"/>
    </location>
</feature>
<keyword evidence="3" id="KW-1185">Reference proteome</keyword>
<sequence>MNKQRAPASAILIAGVLQASLEDHFVYRGMCDASAAAALGDDLFVVANDERNQLKIYRRGVADPVEVVDLSDFLGTRTNKESDLEGAATVGERIYWISSHGRNKKGEVQERRHRFFATGAGKGTARMEPIGKAYSRLLDDMIAAEHLQHYPIAQAAGLMPEADGAFNIEGLAATPEGALLIGLRNPAPQGKALVIPLLNPAQVIEGTRALFGEAIELDLGGLAIRSMELVGLAYMIVAGPPADRGGFALYRWSGKAGEAPQQLVHEHFDEVRPEALFAIPGTRKVQILSDDGGSHVKALEEEEQTFRSITVVL</sequence>
<gene>
    <name evidence="2" type="ORF">IV454_00430</name>
</gene>
<organism evidence="2 3">
    <name type="scientific">Massilia antarctica</name>
    <dbReference type="NCBI Taxonomy" id="2765360"/>
    <lineage>
        <taxon>Bacteria</taxon>
        <taxon>Pseudomonadati</taxon>
        <taxon>Pseudomonadota</taxon>
        <taxon>Betaproteobacteria</taxon>
        <taxon>Burkholderiales</taxon>
        <taxon>Oxalobacteraceae</taxon>
        <taxon>Telluria group</taxon>
        <taxon>Massilia</taxon>
    </lineage>
</organism>
<dbReference type="Pfam" id="PF12275">
    <property type="entry name" value="DUF3616"/>
    <property type="match status" value="2"/>
</dbReference>
<evidence type="ECO:0000259" key="1">
    <source>
        <dbReference type="Pfam" id="PF12275"/>
    </source>
</evidence>
<protein>
    <submittedName>
        <fullName evidence="2">DUF3616 domain-containing protein</fullName>
    </submittedName>
</protein>
<proteinExistence type="predicted"/>
<evidence type="ECO:0000313" key="3">
    <source>
        <dbReference type="Proteomes" id="UP000662888"/>
    </source>
</evidence>
<name>A0AA49A8H6_9BURK</name>
<feature type="domain" description="DUF3616" evidence="1">
    <location>
        <begin position="33"/>
        <end position="110"/>
    </location>
</feature>